<gene>
    <name evidence="2" type="ORF">KSMBR1_1707</name>
</gene>
<keyword evidence="1" id="KW-0812">Transmembrane</keyword>
<feature type="transmembrane region" description="Helical" evidence="1">
    <location>
        <begin position="12"/>
        <end position="37"/>
    </location>
</feature>
<name>A0A2C9CEU3_KUEST</name>
<organism evidence="2 3">
    <name type="scientific">Kuenenia stuttgartiensis</name>
    <dbReference type="NCBI Taxonomy" id="174633"/>
    <lineage>
        <taxon>Bacteria</taxon>
        <taxon>Pseudomonadati</taxon>
        <taxon>Planctomycetota</taxon>
        <taxon>Candidatus Brocadiia</taxon>
        <taxon>Candidatus Brocadiales</taxon>
        <taxon>Candidatus Brocadiaceae</taxon>
        <taxon>Candidatus Kuenenia</taxon>
    </lineage>
</organism>
<keyword evidence="3" id="KW-1185">Reference proteome</keyword>
<reference evidence="3" key="1">
    <citation type="submission" date="2017-10" db="EMBL/GenBank/DDBJ databases">
        <authorList>
            <person name="Frank J."/>
        </authorList>
    </citation>
    <scope>NUCLEOTIDE SEQUENCE [LARGE SCALE GENOMIC DNA]</scope>
</reference>
<dbReference type="Proteomes" id="UP000221734">
    <property type="component" value="Chromosome Kuenenia_stuttgartiensis_MBR1"/>
</dbReference>
<dbReference type="AlphaFoldDB" id="A0A2C9CEU3"/>
<protein>
    <submittedName>
        <fullName evidence="2">Uncharacterized protein</fullName>
    </submittedName>
</protein>
<keyword evidence="1" id="KW-0472">Membrane</keyword>
<evidence type="ECO:0000313" key="2">
    <source>
        <dbReference type="EMBL" id="SOH04206.1"/>
    </source>
</evidence>
<proteinExistence type="predicted"/>
<evidence type="ECO:0000256" key="1">
    <source>
        <dbReference type="SAM" id="Phobius"/>
    </source>
</evidence>
<evidence type="ECO:0000313" key="3">
    <source>
        <dbReference type="Proteomes" id="UP000221734"/>
    </source>
</evidence>
<dbReference type="KEGG" id="kst:KSMBR1_1707"/>
<accession>A0A2C9CEU3</accession>
<sequence>MLLLFKHLQLPCLIKIISLMPFLLTHPITTTCLILIFQTSESKEKKLLDGLLAGKERLRDEITK</sequence>
<keyword evidence="1" id="KW-1133">Transmembrane helix</keyword>
<dbReference type="EMBL" id="LT934425">
    <property type="protein sequence ID" value="SOH04206.1"/>
    <property type="molecule type" value="Genomic_DNA"/>
</dbReference>